<evidence type="ECO:0000313" key="2">
    <source>
        <dbReference type="Proteomes" id="UP001234202"/>
    </source>
</evidence>
<dbReference type="EMBL" id="JASBWV010000016">
    <property type="protein sequence ID" value="KAJ9122004.1"/>
    <property type="molecule type" value="Genomic_DNA"/>
</dbReference>
<proteinExistence type="predicted"/>
<dbReference type="Proteomes" id="UP001234202">
    <property type="component" value="Unassembled WGS sequence"/>
</dbReference>
<keyword evidence="2" id="KW-1185">Reference proteome</keyword>
<comment type="caution">
    <text evidence="1">The sequence shown here is derived from an EMBL/GenBank/DDBJ whole genome shotgun (WGS) entry which is preliminary data.</text>
</comment>
<reference evidence="1" key="1">
    <citation type="submission" date="2023-04" db="EMBL/GenBank/DDBJ databases">
        <title>Draft Genome sequencing of Naganishia species isolated from polar environments using Oxford Nanopore Technology.</title>
        <authorList>
            <person name="Leo P."/>
            <person name="Venkateswaran K."/>
        </authorList>
    </citation>
    <scope>NUCLEOTIDE SEQUENCE</scope>
    <source>
        <strain evidence="1">DBVPG 5303</strain>
    </source>
</reference>
<sequence length="198" mass="22267">MTSSANRPIGLQSWYGCPSLTLFANNSTLYAKTCSKFWDEYGSSLEQRLGQDGEHDSSSVRAESSYLVAFTADGSGRKERDQPAYEEVSSFLEQGCKEALQEDELARANQAEELTKAWRELIEPLHGKLRCDTHVAQRESPNGAEMRNPTQVLGRRSLSPSGDELPHPGSFGAKLAQRMQRETKNRNLEAWWANRKKQ</sequence>
<protein>
    <submittedName>
        <fullName evidence="1">Uncharacterized protein</fullName>
    </submittedName>
</protein>
<gene>
    <name evidence="1" type="ORF">QFC24_004587</name>
</gene>
<name>A0ACC2XD74_9TREE</name>
<organism evidence="1 2">
    <name type="scientific">Naganishia onofrii</name>
    <dbReference type="NCBI Taxonomy" id="1851511"/>
    <lineage>
        <taxon>Eukaryota</taxon>
        <taxon>Fungi</taxon>
        <taxon>Dikarya</taxon>
        <taxon>Basidiomycota</taxon>
        <taxon>Agaricomycotina</taxon>
        <taxon>Tremellomycetes</taxon>
        <taxon>Filobasidiales</taxon>
        <taxon>Filobasidiaceae</taxon>
        <taxon>Naganishia</taxon>
    </lineage>
</organism>
<evidence type="ECO:0000313" key="1">
    <source>
        <dbReference type="EMBL" id="KAJ9122004.1"/>
    </source>
</evidence>
<accession>A0ACC2XD74</accession>